<dbReference type="RefSeq" id="WP_097789236.1">
    <property type="nucleotide sequence ID" value="NZ_BAAADT010000002.1"/>
</dbReference>
<evidence type="ECO:0000256" key="2">
    <source>
        <dbReference type="SAM" id="MobiDB-lite"/>
    </source>
</evidence>
<reference evidence="4 5" key="1">
    <citation type="journal article" date="2017" name="Sci. Rep.">
        <title>Revealing the Saline Adaptation Strategies of the Halophilic Bacterium Halomonas beimenensis through High-throughput Omics and Transposon Mutagenesis Approaches.</title>
        <authorList>
            <person name="Chen Y.H."/>
            <person name="Lin S.S."/>
            <person name="Shyu Y.T."/>
        </authorList>
    </citation>
    <scope>NUCLEOTIDE SEQUENCE [LARGE SCALE GENOMIC DNA]</scope>
    <source>
        <strain evidence="4 5">NTU-111</strain>
    </source>
</reference>
<keyword evidence="3" id="KW-0472">Membrane</keyword>
<evidence type="ECO:0000313" key="5">
    <source>
        <dbReference type="Proteomes" id="UP000219993"/>
    </source>
</evidence>
<feature type="transmembrane region" description="Helical" evidence="3">
    <location>
        <begin position="37"/>
        <end position="59"/>
    </location>
</feature>
<evidence type="ECO:0008006" key="6">
    <source>
        <dbReference type="Google" id="ProtNLM"/>
    </source>
</evidence>
<feature type="compositionally biased region" description="Basic and acidic residues" evidence="2">
    <location>
        <begin position="1"/>
        <end position="10"/>
    </location>
</feature>
<keyword evidence="3" id="KW-0812">Transmembrane</keyword>
<evidence type="ECO:0000256" key="1">
    <source>
        <dbReference type="SAM" id="Coils"/>
    </source>
</evidence>
<feature type="region of interest" description="Disordered" evidence="2">
    <location>
        <begin position="1"/>
        <end position="29"/>
    </location>
</feature>
<gene>
    <name evidence="4" type="ORF">BEI_1850</name>
</gene>
<name>A0A291P7I0_9GAMM</name>
<dbReference type="OrthoDB" id="6174570at2"/>
<dbReference type="EMBL" id="CP021435">
    <property type="protein sequence ID" value="ATJ82837.1"/>
    <property type="molecule type" value="Genomic_DNA"/>
</dbReference>
<dbReference type="SUPFAM" id="SSF57997">
    <property type="entry name" value="Tropomyosin"/>
    <property type="match status" value="1"/>
</dbReference>
<feature type="coiled-coil region" evidence="1">
    <location>
        <begin position="203"/>
        <end position="265"/>
    </location>
</feature>
<organism evidence="4 5">
    <name type="scientific">Halomonas beimenensis</name>
    <dbReference type="NCBI Taxonomy" id="475662"/>
    <lineage>
        <taxon>Bacteria</taxon>
        <taxon>Pseudomonadati</taxon>
        <taxon>Pseudomonadota</taxon>
        <taxon>Gammaproteobacteria</taxon>
        <taxon>Oceanospirillales</taxon>
        <taxon>Halomonadaceae</taxon>
        <taxon>Halomonas</taxon>
    </lineage>
</organism>
<dbReference type="Gene3D" id="1.10.287.1490">
    <property type="match status" value="1"/>
</dbReference>
<sequence>MAERPEDSRYPRPIVPDPDASLTGHHRPPPPPRGRLWPLWCLILLLVVGLAGLTAAGWLERQRLEARLARLGGEVSNVHARFDAEQGRGEALASIQARLEALETLEQDIAARVDQRLQTWQAEHLAALADAQSELGARVATLAEDSEVHAATLAAVRDSLDALEAVGHEGRAALDERLATLESSLGAVTQRLDGLAERLGRQRETIDERMAGLETALTRLEGNVEDQAGSGDDARERVAILERRLAEMQAELREVRQSQLALSARLEALRP</sequence>
<keyword evidence="1" id="KW-0175">Coiled coil</keyword>
<accession>A0A291P7I0</accession>
<protein>
    <recommendedName>
        <fullName evidence="6">Chromosome partition protein Smc</fullName>
    </recommendedName>
</protein>
<evidence type="ECO:0000313" key="4">
    <source>
        <dbReference type="EMBL" id="ATJ82837.1"/>
    </source>
</evidence>
<dbReference type="Proteomes" id="UP000219993">
    <property type="component" value="Chromosome"/>
</dbReference>
<dbReference type="KEGG" id="hbe:BEI_1850"/>
<evidence type="ECO:0000256" key="3">
    <source>
        <dbReference type="SAM" id="Phobius"/>
    </source>
</evidence>
<keyword evidence="5" id="KW-1185">Reference proteome</keyword>
<keyword evidence="3" id="KW-1133">Transmembrane helix</keyword>
<dbReference type="AlphaFoldDB" id="A0A291P7I0"/>
<proteinExistence type="predicted"/>